<sequence length="171" mass="19117">MGAKHQDPIKATFHAASFKTDFPGLEPRAKKVSLGLEKSAGNSTFLRHFLQPRKWRKMGMKTFHAFELSGKIVDERANPCFKLNLKGMPRTTDSSHPPPIGLWLFSQARPDLGLKKLKTPSREIDRLSGCSRSGRVKRTRQDPSSLFPTSRNLNVENSRATDGTGRALETT</sequence>
<evidence type="ECO:0000313" key="3">
    <source>
        <dbReference type="Proteomes" id="UP000479000"/>
    </source>
</evidence>
<dbReference type="EMBL" id="CADCXU010033779">
    <property type="protein sequence ID" value="CAB0019110.1"/>
    <property type="molecule type" value="Genomic_DNA"/>
</dbReference>
<dbReference type="Proteomes" id="UP000479000">
    <property type="component" value="Unassembled WGS sequence"/>
</dbReference>
<feature type="non-terminal residue" evidence="2">
    <location>
        <position position="171"/>
    </location>
</feature>
<feature type="region of interest" description="Disordered" evidence="1">
    <location>
        <begin position="126"/>
        <end position="171"/>
    </location>
</feature>
<gene>
    <name evidence="2" type="ORF">NTEN_LOCUS22822</name>
</gene>
<protein>
    <submittedName>
        <fullName evidence="2">Uncharacterized protein</fullName>
    </submittedName>
</protein>
<dbReference type="AlphaFoldDB" id="A0A6H5HRD9"/>
<organism evidence="2 3">
    <name type="scientific">Nesidiocoris tenuis</name>
    <dbReference type="NCBI Taxonomy" id="355587"/>
    <lineage>
        <taxon>Eukaryota</taxon>
        <taxon>Metazoa</taxon>
        <taxon>Ecdysozoa</taxon>
        <taxon>Arthropoda</taxon>
        <taxon>Hexapoda</taxon>
        <taxon>Insecta</taxon>
        <taxon>Pterygota</taxon>
        <taxon>Neoptera</taxon>
        <taxon>Paraneoptera</taxon>
        <taxon>Hemiptera</taxon>
        <taxon>Heteroptera</taxon>
        <taxon>Panheteroptera</taxon>
        <taxon>Cimicomorpha</taxon>
        <taxon>Miridae</taxon>
        <taxon>Dicyphina</taxon>
        <taxon>Nesidiocoris</taxon>
    </lineage>
</organism>
<proteinExistence type="predicted"/>
<reference evidence="2 3" key="1">
    <citation type="submission" date="2020-02" db="EMBL/GenBank/DDBJ databases">
        <authorList>
            <person name="Ferguson B K."/>
        </authorList>
    </citation>
    <scope>NUCLEOTIDE SEQUENCE [LARGE SCALE GENOMIC DNA]</scope>
</reference>
<evidence type="ECO:0000313" key="2">
    <source>
        <dbReference type="EMBL" id="CAB0019110.1"/>
    </source>
</evidence>
<evidence type="ECO:0000256" key="1">
    <source>
        <dbReference type="SAM" id="MobiDB-lite"/>
    </source>
</evidence>
<keyword evidence="3" id="KW-1185">Reference proteome</keyword>
<feature type="compositionally biased region" description="Polar residues" evidence="1">
    <location>
        <begin position="142"/>
        <end position="161"/>
    </location>
</feature>
<accession>A0A6H5HRD9</accession>
<name>A0A6H5HRD9_9HEMI</name>